<dbReference type="GO" id="GO:0004419">
    <property type="term" value="F:hydroxymethylglutaryl-CoA lyase activity"/>
    <property type="evidence" value="ECO:0007669"/>
    <property type="project" value="TreeGrafter"/>
</dbReference>
<dbReference type="Proteomes" id="UP000033874">
    <property type="component" value="Unassembled WGS sequence"/>
</dbReference>
<sequence length="311" mass="32885">MIPDKPFIEIVEVAPRDGLQNEKTLFSTEQKIMLIEHMAAAGARRIEVVSFVRADRVPQMADAEAVIAGLALPDNVVTIGLVMNKRGLFRALETKIGQIGAVCVASDSFAQRNQGQSSAESADVAGDIVRIARTDGRDAQITIGAAFGCPFEGEVPADRVVAMAARLAEAGPVEIALADTIGVAVPAQVHDLVERVRRAIAPLPVRVHLHNTRNTGYANAWAAIQAGAATLDSAVGGIGGCPFAPNATGNIATEDLLYMLDRSGVSTGIRLDRAIETALWLGQQMDRDVPALLSRAGPFPRPISPATKDDR</sequence>
<organism evidence="5 6">
    <name type="scientific">Sphingobium chungbukense</name>
    <dbReference type="NCBI Taxonomy" id="56193"/>
    <lineage>
        <taxon>Bacteria</taxon>
        <taxon>Pseudomonadati</taxon>
        <taxon>Pseudomonadota</taxon>
        <taxon>Alphaproteobacteria</taxon>
        <taxon>Sphingomonadales</taxon>
        <taxon>Sphingomonadaceae</taxon>
        <taxon>Sphingobium</taxon>
    </lineage>
</organism>
<accession>A0A0M3AQU5</accession>
<feature type="domain" description="Pyruvate carboxyltransferase" evidence="4">
    <location>
        <begin position="8"/>
        <end position="275"/>
    </location>
</feature>
<dbReference type="GO" id="GO:0046951">
    <property type="term" value="P:ketone body biosynthetic process"/>
    <property type="evidence" value="ECO:0007669"/>
    <property type="project" value="TreeGrafter"/>
</dbReference>
<comment type="similarity">
    <text evidence="1">Belongs to the HMG-CoA lyase family.</text>
</comment>
<dbReference type="PATRIC" id="fig|56193.3.peg.3590"/>
<dbReference type="InterPro" id="IPR043594">
    <property type="entry name" value="HMGL"/>
</dbReference>
<evidence type="ECO:0000256" key="2">
    <source>
        <dbReference type="ARBA" id="ARBA00022723"/>
    </source>
</evidence>
<dbReference type="InterPro" id="IPR013785">
    <property type="entry name" value="Aldolase_TIM"/>
</dbReference>
<keyword evidence="2" id="KW-0479">Metal-binding</keyword>
<dbReference type="EMBL" id="LBIC01000007">
    <property type="protein sequence ID" value="KKW91286.1"/>
    <property type="molecule type" value="Genomic_DNA"/>
</dbReference>
<dbReference type="PROSITE" id="PS50991">
    <property type="entry name" value="PYR_CT"/>
    <property type="match status" value="1"/>
</dbReference>
<evidence type="ECO:0000313" key="6">
    <source>
        <dbReference type="Proteomes" id="UP000033874"/>
    </source>
</evidence>
<keyword evidence="3 5" id="KW-0456">Lyase</keyword>
<evidence type="ECO:0000259" key="4">
    <source>
        <dbReference type="PROSITE" id="PS50991"/>
    </source>
</evidence>
<dbReference type="SUPFAM" id="SSF51569">
    <property type="entry name" value="Aldolase"/>
    <property type="match status" value="1"/>
</dbReference>
<protein>
    <submittedName>
        <fullName evidence="5">3-hydroxy-3-methylglutaryl-CoA lyase</fullName>
    </submittedName>
</protein>
<dbReference type="PANTHER" id="PTHR42738">
    <property type="entry name" value="HYDROXYMETHYLGLUTARYL-COA LYASE"/>
    <property type="match status" value="1"/>
</dbReference>
<proteinExistence type="inferred from homology"/>
<dbReference type="CDD" id="cd07938">
    <property type="entry name" value="DRE_TIM_HMGL"/>
    <property type="match status" value="1"/>
</dbReference>
<evidence type="ECO:0000256" key="3">
    <source>
        <dbReference type="ARBA" id="ARBA00023239"/>
    </source>
</evidence>
<dbReference type="InterPro" id="IPR000891">
    <property type="entry name" value="PYR_CT"/>
</dbReference>
<dbReference type="GO" id="GO:0006552">
    <property type="term" value="P:L-leucine catabolic process"/>
    <property type="evidence" value="ECO:0007669"/>
    <property type="project" value="TreeGrafter"/>
</dbReference>
<keyword evidence="6" id="KW-1185">Reference proteome</keyword>
<dbReference type="Pfam" id="PF00682">
    <property type="entry name" value="HMGL-like"/>
    <property type="match status" value="1"/>
</dbReference>
<dbReference type="AlphaFoldDB" id="A0A0M3AQU5"/>
<evidence type="ECO:0000313" key="5">
    <source>
        <dbReference type="EMBL" id="KKW91286.1"/>
    </source>
</evidence>
<gene>
    <name evidence="5" type="ORF">YP76_17140</name>
</gene>
<dbReference type="PANTHER" id="PTHR42738:SF7">
    <property type="entry name" value="HYDROXYMETHYLGLUTARYL-COA LYASE"/>
    <property type="match status" value="1"/>
</dbReference>
<reference evidence="5 6" key="1">
    <citation type="submission" date="2015-04" db="EMBL/GenBank/DDBJ databases">
        <title>Genome sequence of aromatic hydrocarbons-degrading Sphingobium chungbukense DJ77.</title>
        <authorList>
            <person name="Kim Y.-C."/>
            <person name="Chae J.-C."/>
        </authorList>
    </citation>
    <scope>NUCLEOTIDE SEQUENCE [LARGE SCALE GENOMIC DNA]</scope>
    <source>
        <strain evidence="5 6">DJ77</strain>
    </source>
</reference>
<dbReference type="STRING" id="56193.YP76_17140"/>
<dbReference type="NCBIfam" id="NF004283">
    <property type="entry name" value="PRK05692.1"/>
    <property type="match status" value="1"/>
</dbReference>
<name>A0A0M3AQU5_9SPHN</name>
<dbReference type="RefSeq" id="WP_046764801.1">
    <property type="nucleotide sequence ID" value="NZ_LBIC01000007.1"/>
</dbReference>
<evidence type="ECO:0000256" key="1">
    <source>
        <dbReference type="ARBA" id="ARBA00009405"/>
    </source>
</evidence>
<dbReference type="Gene3D" id="3.20.20.70">
    <property type="entry name" value="Aldolase class I"/>
    <property type="match status" value="1"/>
</dbReference>
<comment type="caution">
    <text evidence="5">The sequence shown here is derived from an EMBL/GenBank/DDBJ whole genome shotgun (WGS) entry which is preliminary data.</text>
</comment>
<dbReference type="GO" id="GO:0046872">
    <property type="term" value="F:metal ion binding"/>
    <property type="evidence" value="ECO:0007669"/>
    <property type="project" value="UniProtKB-KW"/>
</dbReference>